<keyword evidence="1" id="KW-1133">Transmembrane helix</keyword>
<sequence>MRTRSPWWNLVFLVVLIFAFLIVRYYKSSPPRTLLSRSPVVDPEGQPLGEAVFWKDARGQILLRLELGSKPPEPLLVILYPREGVGWEIGRLRDTLFLRSLKMKFLPERILLKGSRSGRIYGEVNLQKPNER</sequence>
<protein>
    <submittedName>
        <fullName evidence="2">Uncharacterized protein</fullName>
    </submittedName>
</protein>
<keyword evidence="1" id="KW-0472">Membrane</keyword>
<dbReference type="AlphaFoldDB" id="A0A7C3CJQ3"/>
<dbReference type="EMBL" id="DRMH01000016">
    <property type="protein sequence ID" value="HFC97156.1"/>
    <property type="molecule type" value="Genomic_DNA"/>
</dbReference>
<dbReference type="Proteomes" id="UP000886043">
    <property type="component" value="Unassembled WGS sequence"/>
</dbReference>
<evidence type="ECO:0000256" key="1">
    <source>
        <dbReference type="SAM" id="Phobius"/>
    </source>
</evidence>
<keyword evidence="1" id="KW-0812">Transmembrane</keyword>
<comment type="caution">
    <text evidence="2">The sequence shown here is derived from an EMBL/GenBank/DDBJ whole genome shotgun (WGS) entry which is preliminary data.</text>
</comment>
<evidence type="ECO:0000313" key="2">
    <source>
        <dbReference type="EMBL" id="HFC97156.1"/>
    </source>
</evidence>
<gene>
    <name evidence="2" type="ORF">ENJ40_01690</name>
</gene>
<name>A0A7C3CJQ3_9BACT</name>
<reference evidence="2" key="1">
    <citation type="journal article" date="2020" name="mSystems">
        <title>Genome- and Community-Level Interaction Insights into Carbon Utilization and Element Cycling Functions of Hydrothermarchaeota in Hydrothermal Sediment.</title>
        <authorList>
            <person name="Zhou Z."/>
            <person name="Liu Y."/>
            <person name="Xu W."/>
            <person name="Pan J."/>
            <person name="Luo Z.H."/>
            <person name="Li M."/>
        </authorList>
    </citation>
    <scope>NUCLEOTIDE SEQUENCE [LARGE SCALE GENOMIC DNA]</scope>
    <source>
        <strain evidence="2">HyVt-483</strain>
    </source>
</reference>
<proteinExistence type="predicted"/>
<accession>A0A7C3CJQ3</accession>
<organism evidence="2">
    <name type="scientific">Thermosulfurimonas dismutans</name>
    <dbReference type="NCBI Taxonomy" id="999894"/>
    <lineage>
        <taxon>Bacteria</taxon>
        <taxon>Pseudomonadati</taxon>
        <taxon>Thermodesulfobacteriota</taxon>
        <taxon>Thermodesulfobacteria</taxon>
        <taxon>Thermodesulfobacteriales</taxon>
        <taxon>Thermodesulfobacteriaceae</taxon>
        <taxon>Thermosulfurimonas</taxon>
    </lineage>
</organism>
<feature type="transmembrane region" description="Helical" evidence="1">
    <location>
        <begin position="6"/>
        <end position="26"/>
    </location>
</feature>